<evidence type="ECO:0000256" key="1">
    <source>
        <dbReference type="SAM" id="Phobius"/>
    </source>
</evidence>
<keyword evidence="1" id="KW-1133">Transmembrane helix</keyword>
<reference evidence="4" key="1">
    <citation type="submission" date="2015-10" db="EMBL/GenBank/DDBJ databases">
        <authorList>
            <person name="Regsiter A."/>
            <person name="william w."/>
        </authorList>
    </citation>
    <scope>NUCLEOTIDE SEQUENCE [LARGE SCALE GENOMIC DNA]</scope>
</reference>
<accession>A0A1J1LEE5</accession>
<organism evidence="3 4">
    <name type="scientific">Planktothrix tepida PCC 9214</name>
    <dbReference type="NCBI Taxonomy" id="671072"/>
    <lineage>
        <taxon>Bacteria</taxon>
        <taxon>Bacillati</taxon>
        <taxon>Cyanobacteriota</taxon>
        <taxon>Cyanophyceae</taxon>
        <taxon>Oscillatoriophycideae</taxon>
        <taxon>Oscillatoriales</taxon>
        <taxon>Microcoleaceae</taxon>
        <taxon>Planktothrix</taxon>
    </lineage>
</organism>
<dbReference type="EMBL" id="CZDF01000112">
    <property type="protein sequence ID" value="CUR30362.1"/>
    <property type="molecule type" value="Genomic_DNA"/>
</dbReference>
<sequence length="173" mass="18965">MTRITHLEPLIEGNEREYYDSGIPSTVAILGHPLHPLIVTFPVAFLTTALLTDILFLFTHSSFWATASFWLIVGGIITGLLAGLTGMLDFFKIHRVREHKAGWIHMVGNIAALVLSGISLFLRWDNVIDSIAPWGIILSLVVAGLLGITGWYGGELVYRHKIAVIGDGNPHQA</sequence>
<evidence type="ECO:0000313" key="4">
    <source>
        <dbReference type="Proteomes" id="UP000184315"/>
    </source>
</evidence>
<keyword evidence="4" id="KW-1185">Reference proteome</keyword>
<feature type="transmembrane region" description="Helical" evidence="1">
    <location>
        <begin position="134"/>
        <end position="152"/>
    </location>
</feature>
<dbReference type="InterPro" id="IPR016923">
    <property type="entry name" value="UCP029509"/>
</dbReference>
<feature type="transmembrane region" description="Helical" evidence="1">
    <location>
        <begin position="70"/>
        <end position="91"/>
    </location>
</feature>
<dbReference type="Pfam" id="PF09990">
    <property type="entry name" value="DUF2231"/>
    <property type="match status" value="1"/>
</dbReference>
<feature type="transmembrane region" description="Helical" evidence="1">
    <location>
        <begin position="37"/>
        <end position="58"/>
    </location>
</feature>
<dbReference type="InterPro" id="IPR019251">
    <property type="entry name" value="DUF2231_TM"/>
</dbReference>
<protein>
    <recommendedName>
        <fullName evidence="2">DUF2231 domain-containing protein</fullName>
    </recommendedName>
</protein>
<evidence type="ECO:0000259" key="2">
    <source>
        <dbReference type="Pfam" id="PF09990"/>
    </source>
</evidence>
<dbReference type="AlphaFoldDB" id="A0A1J1LEE5"/>
<dbReference type="Proteomes" id="UP000184315">
    <property type="component" value="Unassembled WGS sequence"/>
</dbReference>
<keyword evidence="1" id="KW-0472">Membrane</keyword>
<dbReference type="RefSeq" id="WP_072716833.1">
    <property type="nucleotide sequence ID" value="NZ_LN889758.1"/>
</dbReference>
<evidence type="ECO:0000313" key="3">
    <source>
        <dbReference type="EMBL" id="CUR30362.1"/>
    </source>
</evidence>
<name>A0A1J1LEE5_9CYAN</name>
<dbReference type="OrthoDB" id="2873672at2"/>
<feature type="domain" description="DUF2231" evidence="2">
    <location>
        <begin position="31"/>
        <end position="164"/>
    </location>
</feature>
<dbReference type="STRING" id="671072.PL921420025"/>
<proteinExistence type="predicted"/>
<keyword evidence="1" id="KW-0812">Transmembrane</keyword>
<feature type="transmembrane region" description="Helical" evidence="1">
    <location>
        <begin position="103"/>
        <end position="122"/>
    </location>
</feature>
<gene>
    <name evidence="3" type="ORF">PL921420025</name>
</gene>
<dbReference type="PIRSF" id="PIRSF029509">
    <property type="entry name" value="UCP029509"/>
    <property type="match status" value="1"/>
</dbReference>